<dbReference type="EMBL" id="GBXM01001895">
    <property type="protein sequence ID" value="JAI06683.1"/>
    <property type="molecule type" value="Transcribed_RNA"/>
</dbReference>
<reference evidence="1" key="2">
    <citation type="journal article" date="2015" name="Fish Shellfish Immunol.">
        <title>Early steps in the European eel (Anguilla anguilla)-Vibrio vulnificus interaction in the gills: Role of the RtxA13 toxin.</title>
        <authorList>
            <person name="Callol A."/>
            <person name="Pajuelo D."/>
            <person name="Ebbesson L."/>
            <person name="Teles M."/>
            <person name="MacKenzie S."/>
            <person name="Amaro C."/>
        </authorList>
    </citation>
    <scope>NUCLEOTIDE SEQUENCE</scope>
</reference>
<protein>
    <submittedName>
        <fullName evidence="1">Uncharacterized protein</fullName>
    </submittedName>
</protein>
<dbReference type="AlphaFoldDB" id="A0A0E9XVB2"/>
<name>A0A0E9XVB2_ANGAN</name>
<reference evidence="1" key="1">
    <citation type="submission" date="2014-11" db="EMBL/GenBank/DDBJ databases">
        <authorList>
            <person name="Amaro Gonzalez C."/>
        </authorList>
    </citation>
    <scope>NUCLEOTIDE SEQUENCE</scope>
</reference>
<proteinExistence type="predicted"/>
<sequence length="26" mass="3019">MRKKIPEISCVNNCPQSIDMLLLWVS</sequence>
<organism evidence="1">
    <name type="scientific">Anguilla anguilla</name>
    <name type="common">European freshwater eel</name>
    <name type="synonym">Muraena anguilla</name>
    <dbReference type="NCBI Taxonomy" id="7936"/>
    <lineage>
        <taxon>Eukaryota</taxon>
        <taxon>Metazoa</taxon>
        <taxon>Chordata</taxon>
        <taxon>Craniata</taxon>
        <taxon>Vertebrata</taxon>
        <taxon>Euteleostomi</taxon>
        <taxon>Actinopterygii</taxon>
        <taxon>Neopterygii</taxon>
        <taxon>Teleostei</taxon>
        <taxon>Anguilliformes</taxon>
        <taxon>Anguillidae</taxon>
        <taxon>Anguilla</taxon>
    </lineage>
</organism>
<accession>A0A0E9XVB2</accession>
<evidence type="ECO:0000313" key="1">
    <source>
        <dbReference type="EMBL" id="JAI06683.1"/>
    </source>
</evidence>